<dbReference type="PROSITE" id="PS00086">
    <property type="entry name" value="CYTOCHROME_P450"/>
    <property type="match status" value="1"/>
</dbReference>
<feature type="binding site" description="axial binding residue" evidence="8">
    <location>
        <position position="469"/>
    </location>
    <ligand>
        <name>heme</name>
        <dbReference type="ChEBI" id="CHEBI:30413"/>
    </ligand>
    <ligandPart>
        <name>Fe</name>
        <dbReference type="ChEBI" id="CHEBI:18248"/>
    </ligandPart>
</feature>
<dbReference type="GO" id="GO:0010120">
    <property type="term" value="P:camalexin biosynthetic process"/>
    <property type="evidence" value="ECO:0007669"/>
    <property type="project" value="UniProtKB-ARBA"/>
</dbReference>
<dbReference type="PRINTS" id="PR00463">
    <property type="entry name" value="EP450I"/>
</dbReference>
<keyword evidence="4 8" id="KW-0479">Metal-binding</keyword>
<keyword evidence="10" id="KW-0732">Signal</keyword>
<dbReference type="OrthoDB" id="2789670at2759"/>
<evidence type="ECO:0008006" key="12">
    <source>
        <dbReference type="Google" id="ProtNLM"/>
    </source>
</evidence>
<dbReference type="eggNOG" id="KOG0156">
    <property type="taxonomic scope" value="Eukaryota"/>
</dbReference>
<dbReference type="GO" id="GO:0002229">
    <property type="term" value="P:defense response to oomycetes"/>
    <property type="evidence" value="ECO:0007669"/>
    <property type="project" value="UniProtKB-ARBA"/>
</dbReference>
<evidence type="ECO:0000256" key="9">
    <source>
        <dbReference type="RuleBase" id="RU000461"/>
    </source>
</evidence>
<dbReference type="AlphaFoldDB" id="A0A059B7N5"/>
<feature type="signal peptide" evidence="10">
    <location>
        <begin position="1"/>
        <end position="26"/>
    </location>
</feature>
<sequence length="531" mass="60190">MSSTTPSTINALLLLALVALCNIVKRQLCRKTIRNKHNRLPLPPGPTPSPVVGCAPGMLRNKPVFRWIHRLMKEMNTDIACIRLGSTHVIPVTCPTIAREFLRKQDSLFASRPVTMASGTLSSSYLTTALSPYGEQWQKMRRVLVSEVVCPARHKWLHDKRAEEADNLMKYVFNLCKTSGHQVNLRSTTRHYTGNVTRRLMFNKRYFGKGRQDGGPTIDEEQHVDAIFHALHYLYAFCVSDYFPFSVGLDLDGHEKEVKESERTLRRLHEPIISERIKRWRDDLSSECNEKEPQDLLDVLIMLKDPQGMPLLTPEEVRAQTMEIMIEAVDNPSNAVEWAMAEMINQPELLNKATEELDRVVGKERLVQESDIPRLNYIKACAREAFRLHPIAPFNVPHVAMSDTVVAGYRIPKGSHILLSRVGLGRNPKVWEEPLKFKPDRHITSDQAEVVLTEPNLRFISFSTGRRGCMGATLGTTMTVMLLARLIQGFSWSKPSNLSSISLAESRNDLFLAEPLVAQAELRLPSHLYLA</sequence>
<reference evidence="11" key="1">
    <citation type="submission" date="2013-07" db="EMBL/GenBank/DDBJ databases">
        <title>The genome of Eucalyptus grandis.</title>
        <authorList>
            <person name="Schmutz J."/>
            <person name="Hayes R."/>
            <person name="Myburg A."/>
            <person name="Tuskan G."/>
            <person name="Grattapaglia D."/>
            <person name="Rokhsar D.S."/>
        </authorList>
    </citation>
    <scope>NUCLEOTIDE SEQUENCE</scope>
    <source>
        <tissue evidence="11">Leaf extractions</tissue>
    </source>
</reference>
<dbReference type="InterPro" id="IPR036396">
    <property type="entry name" value="Cyt_P450_sf"/>
</dbReference>
<dbReference type="Gene3D" id="1.10.630.10">
    <property type="entry name" value="Cytochrome P450"/>
    <property type="match status" value="1"/>
</dbReference>
<dbReference type="GO" id="GO:0052544">
    <property type="term" value="P:defense response by callose deposition in cell wall"/>
    <property type="evidence" value="ECO:0007669"/>
    <property type="project" value="UniProtKB-ARBA"/>
</dbReference>
<dbReference type="GO" id="GO:0009684">
    <property type="term" value="P:indoleacetic acid biosynthetic process"/>
    <property type="evidence" value="ECO:0007669"/>
    <property type="project" value="UniProtKB-ARBA"/>
</dbReference>
<keyword evidence="7 9" id="KW-0503">Monooxygenase</keyword>
<dbReference type="KEGG" id="egr:104417840"/>
<evidence type="ECO:0000256" key="2">
    <source>
        <dbReference type="ARBA" id="ARBA00010617"/>
    </source>
</evidence>
<comment type="similarity">
    <text evidence="2 9">Belongs to the cytochrome P450 family.</text>
</comment>
<evidence type="ECO:0000256" key="6">
    <source>
        <dbReference type="ARBA" id="ARBA00023004"/>
    </source>
</evidence>
<evidence type="ECO:0000256" key="7">
    <source>
        <dbReference type="ARBA" id="ARBA00023033"/>
    </source>
</evidence>
<protein>
    <recommendedName>
        <fullName evidence="12">Tyrosine N-monooxygenase</fullName>
    </recommendedName>
</protein>
<dbReference type="FunFam" id="1.10.630.10:FF:000037">
    <property type="entry name" value="Cytochrome P450 9"/>
    <property type="match status" value="1"/>
</dbReference>
<keyword evidence="6 8" id="KW-0408">Iron</keyword>
<evidence type="ECO:0000256" key="5">
    <source>
        <dbReference type="ARBA" id="ARBA00023002"/>
    </source>
</evidence>
<dbReference type="OMA" id="INERWRQ"/>
<dbReference type="GO" id="GO:0020037">
    <property type="term" value="F:heme binding"/>
    <property type="evidence" value="ECO:0007669"/>
    <property type="project" value="InterPro"/>
</dbReference>
<evidence type="ECO:0000256" key="8">
    <source>
        <dbReference type="PIRSR" id="PIRSR602401-1"/>
    </source>
</evidence>
<evidence type="ECO:0000313" key="11">
    <source>
        <dbReference type="EMBL" id="KCW62237.1"/>
    </source>
</evidence>
<dbReference type="GO" id="GO:0016705">
    <property type="term" value="F:oxidoreductase activity, acting on paired donors, with incorporation or reduction of molecular oxygen"/>
    <property type="evidence" value="ECO:0007669"/>
    <property type="project" value="InterPro"/>
</dbReference>
<proteinExistence type="inferred from homology"/>
<feature type="chain" id="PRO_5001573153" description="Tyrosine N-monooxygenase" evidence="10">
    <location>
        <begin position="27"/>
        <end position="531"/>
    </location>
</feature>
<dbReference type="PANTHER" id="PTHR47944">
    <property type="entry name" value="CYTOCHROME P450 98A9"/>
    <property type="match status" value="1"/>
</dbReference>
<dbReference type="InterPro" id="IPR001128">
    <property type="entry name" value="Cyt_P450"/>
</dbReference>
<gene>
    <name evidence="11" type="ORF">EUGRSUZ_H04897</name>
</gene>
<evidence type="ECO:0000256" key="10">
    <source>
        <dbReference type="SAM" id="SignalP"/>
    </source>
</evidence>
<evidence type="ECO:0000256" key="4">
    <source>
        <dbReference type="ARBA" id="ARBA00022723"/>
    </source>
</evidence>
<keyword evidence="5 9" id="KW-0560">Oxidoreductase</keyword>
<accession>A0A059B7N5</accession>
<dbReference type="CDD" id="cd20658">
    <property type="entry name" value="CYP79"/>
    <property type="match status" value="1"/>
</dbReference>
<organism evidence="11">
    <name type="scientific">Eucalyptus grandis</name>
    <name type="common">Flooded gum</name>
    <dbReference type="NCBI Taxonomy" id="71139"/>
    <lineage>
        <taxon>Eukaryota</taxon>
        <taxon>Viridiplantae</taxon>
        <taxon>Streptophyta</taxon>
        <taxon>Embryophyta</taxon>
        <taxon>Tracheophyta</taxon>
        <taxon>Spermatophyta</taxon>
        <taxon>Magnoliopsida</taxon>
        <taxon>eudicotyledons</taxon>
        <taxon>Gunneridae</taxon>
        <taxon>Pentapetalae</taxon>
        <taxon>rosids</taxon>
        <taxon>malvids</taxon>
        <taxon>Myrtales</taxon>
        <taxon>Myrtaceae</taxon>
        <taxon>Myrtoideae</taxon>
        <taxon>Eucalypteae</taxon>
        <taxon>Eucalyptus</taxon>
    </lineage>
</organism>
<dbReference type="InterPro" id="IPR002401">
    <property type="entry name" value="Cyt_P450_E_grp-I"/>
</dbReference>
<dbReference type="EMBL" id="KK198760">
    <property type="protein sequence ID" value="KCW62237.1"/>
    <property type="molecule type" value="Genomic_DNA"/>
</dbReference>
<dbReference type="InterPro" id="IPR017972">
    <property type="entry name" value="Cyt_P450_CS"/>
</dbReference>
<name>A0A059B7N5_EUCGR</name>
<keyword evidence="3 8" id="KW-0349">Heme</keyword>
<dbReference type="GO" id="GO:0005506">
    <property type="term" value="F:iron ion binding"/>
    <property type="evidence" value="ECO:0007669"/>
    <property type="project" value="InterPro"/>
</dbReference>
<dbReference type="Gramene" id="KCW62237">
    <property type="protein sequence ID" value="KCW62237"/>
    <property type="gene ID" value="EUGRSUZ_H04897"/>
</dbReference>
<dbReference type="FunCoup" id="A0A059B7N5">
    <property type="interactions" value="113"/>
</dbReference>
<dbReference type="GO" id="GO:0009625">
    <property type="term" value="P:response to insect"/>
    <property type="evidence" value="ECO:0007669"/>
    <property type="project" value="UniProtKB-ARBA"/>
</dbReference>
<dbReference type="GO" id="GO:0006569">
    <property type="term" value="P:L-tryptophan catabolic process"/>
    <property type="evidence" value="ECO:0007669"/>
    <property type="project" value="UniProtKB-ARBA"/>
</dbReference>
<dbReference type="PANTHER" id="PTHR47944:SF19">
    <property type="entry name" value="CYTOCHROME P450 77A4"/>
    <property type="match status" value="1"/>
</dbReference>
<dbReference type="InParanoid" id="A0A059B7N5"/>
<evidence type="ECO:0000256" key="1">
    <source>
        <dbReference type="ARBA" id="ARBA00001971"/>
    </source>
</evidence>
<dbReference type="GO" id="GO:0004497">
    <property type="term" value="F:monooxygenase activity"/>
    <property type="evidence" value="ECO:0007669"/>
    <property type="project" value="UniProtKB-KW"/>
</dbReference>
<evidence type="ECO:0000256" key="3">
    <source>
        <dbReference type="ARBA" id="ARBA00022617"/>
    </source>
</evidence>
<dbReference type="Pfam" id="PF00067">
    <property type="entry name" value="p450"/>
    <property type="match status" value="1"/>
</dbReference>
<comment type="cofactor">
    <cofactor evidence="1 8">
        <name>heme</name>
        <dbReference type="ChEBI" id="CHEBI:30413"/>
    </cofactor>
</comment>
<dbReference type="SUPFAM" id="SSF48264">
    <property type="entry name" value="Cytochrome P450"/>
    <property type="match status" value="1"/>
</dbReference>